<dbReference type="EMBL" id="LJCR01000282">
    <property type="protein sequence ID" value="KPV53339.1"/>
    <property type="molecule type" value="Genomic_DNA"/>
</dbReference>
<dbReference type="InterPro" id="IPR006059">
    <property type="entry name" value="SBP"/>
</dbReference>
<evidence type="ECO:0000313" key="1">
    <source>
        <dbReference type="EMBL" id="KPV53339.1"/>
    </source>
</evidence>
<comment type="caution">
    <text evidence="1">The sequence shown here is derived from an EMBL/GenBank/DDBJ whole genome shotgun (WGS) entry which is preliminary data.</text>
</comment>
<evidence type="ECO:0000313" key="2">
    <source>
        <dbReference type="Proteomes" id="UP000050509"/>
    </source>
</evidence>
<dbReference type="SUPFAM" id="SSF53850">
    <property type="entry name" value="Periplasmic binding protein-like II"/>
    <property type="match status" value="1"/>
</dbReference>
<keyword evidence="2" id="KW-1185">Reference proteome</keyword>
<dbReference type="Gene3D" id="3.40.190.10">
    <property type="entry name" value="Periplasmic binding protein-like II"/>
    <property type="match status" value="1"/>
</dbReference>
<sequence>MLLVSCSAEANPPIQSDTLVTEIPKSKTIITFAAKDDEKSQYQPIISAFNTQFQDVQVHCIAIDPSQDIQQIAYHSDTAVVSAVEASLLEAGYLRNLIPLMDADTAFDLDDFHPETFQTVVKDGSHFLLPATLSVPTISYNKGLFAQTGGDVSTLTWRNLLNTAANVVKQRGASHHLYGFFDDQGGLDSVLGLLHEADFFTQSSESQQLDRPEVVAALKHVAAYVQSGAIYAPQSAPEQPIDQLIRDGQLAAWPTQAVPADTDLGSTEALGTIAMPPFPGGRWMVETGYIMSNGTQHAEEAWRWLSFLSRYPSSTVSPASLAHVPARRSMIKDAAFWEKLPADQQVIAQTLMAQEQPMHASRPDAAMLIGLQEALLAILKDHRSVEQAVRRAQQTLDLQRLATPPPVATAAPFTVATPISIASAPEGSTSITFMANLGPAENQLARIAEAFNQQNVGVFVSMA</sequence>
<name>A0A0P9DC29_9CHLR</name>
<dbReference type="Proteomes" id="UP000050509">
    <property type="component" value="Unassembled WGS sequence"/>
</dbReference>
<dbReference type="AlphaFoldDB" id="A0A0P9DC29"/>
<dbReference type="Pfam" id="PF13416">
    <property type="entry name" value="SBP_bac_8"/>
    <property type="match status" value="1"/>
</dbReference>
<evidence type="ECO:0008006" key="3">
    <source>
        <dbReference type="Google" id="ProtNLM"/>
    </source>
</evidence>
<reference evidence="1 2" key="1">
    <citation type="submission" date="2015-09" db="EMBL/GenBank/DDBJ databases">
        <title>Draft genome sequence of Kouleothrix aurantiaca JCM 19913.</title>
        <authorList>
            <person name="Hemp J."/>
        </authorList>
    </citation>
    <scope>NUCLEOTIDE SEQUENCE [LARGE SCALE GENOMIC DNA]</scope>
    <source>
        <strain evidence="1 2">COM-B</strain>
    </source>
</reference>
<accession>A0A0P9DC29</accession>
<organism evidence="1 2">
    <name type="scientific">Kouleothrix aurantiaca</name>
    <dbReference type="NCBI Taxonomy" id="186479"/>
    <lineage>
        <taxon>Bacteria</taxon>
        <taxon>Bacillati</taxon>
        <taxon>Chloroflexota</taxon>
        <taxon>Chloroflexia</taxon>
        <taxon>Chloroflexales</taxon>
        <taxon>Roseiflexineae</taxon>
        <taxon>Roseiflexaceae</taxon>
        <taxon>Kouleothrix</taxon>
    </lineage>
</organism>
<dbReference type="PANTHER" id="PTHR43649">
    <property type="entry name" value="ARABINOSE-BINDING PROTEIN-RELATED"/>
    <property type="match status" value="1"/>
</dbReference>
<feature type="non-terminal residue" evidence="1">
    <location>
        <position position="463"/>
    </location>
</feature>
<protein>
    <recommendedName>
        <fullName evidence="3">ABC transporter substrate-binding protein</fullName>
    </recommendedName>
</protein>
<proteinExistence type="predicted"/>
<dbReference type="InterPro" id="IPR050490">
    <property type="entry name" value="Bact_solute-bd_prot1"/>
</dbReference>
<gene>
    <name evidence="1" type="ORF">SE17_10205</name>
</gene>